<evidence type="ECO:0000259" key="1">
    <source>
        <dbReference type="Pfam" id="PF07534"/>
    </source>
</evidence>
<sequence length="234" mass="26049">MRMNNETFTTCGVRVKHYRAVFGGSKYFMADEVEVIHVDGRSLLSLKVIEGATFDPLQSAALYRFIGATTGNTLKLIYRASRDGPLYGDFLRCAGDTKNLVFVIRKDKYVFSAFISDGIWPPDDPTGYNDYWCDVWYFSQAGHFTKGPTKMGEGWLPVQVAGRERTADGAKVRLGGWLWLGYEGGAASDMRSCCHWIPSRVVPEDYVGVRDHGNAVFGGSEAFMADEMDVFTVA</sequence>
<proteinExistence type="predicted"/>
<evidence type="ECO:0000313" key="3">
    <source>
        <dbReference type="Proteomes" id="UP000041254"/>
    </source>
</evidence>
<evidence type="ECO:0000313" key="2">
    <source>
        <dbReference type="EMBL" id="CEL94319.1"/>
    </source>
</evidence>
<accession>A0A0G4EFV7</accession>
<dbReference type="PhylomeDB" id="A0A0G4EFV7"/>
<name>A0A0G4EFV7_VITBC</name>
<gene>
    <name evidence="2" type="ORF">Vbra_1985</name>
</gene>
<feature type="domain" description="TLDc" evidence="1">
    <location>
        <begin position="58"/>
        <end position="121"/>
    </location>
</feature>
<dbReference type="InterPro" id="IPR006571">
    <property type="entry name" value="TLDc_dom"/>
</dbReference>
<protein>
    <recommendedName>
        <fullName evidence="1">TLDc domain-containing protein</fullName>
    </recommendedName>
</protein>
<dbReference type="EMBL" id="CDMY01000217">
    <property type="protein sequence ID" value="CEL94319.1"/>
    <property type="molecule type" value="Genomic_DNA"/>
</dbReference>
<organism evidence="2 3">
    <name type="scientific">Vitrella brassicaformis (strain CCMP3155)</name>
    <dbReference type="NCBI Taxonomy" id="1169540"/>
    <lineage>
        <taxon>Eukaryota</taxon>
        <taxon>Sar</taxon>
        <taxon>Alveolata</taxon>
        <taxon>Colpodellida</taxon>
        <taxon>Vitrellaceae</taxon>
        <taxon>Vitrella</taxon>
    </lineage>
</organism>
<dbReference type="InParanoid" id="A0A0G4EFV7"/>
<dbReference type="VEuPathDB" id="CryptoDB:Vbra_1985"/>
<keyword evidence="3" id="KW-1185">Reference proteome</keyword>
<dbReference type="Pfam" id="PF07534">
    <property type="entry name" value="TLD"/>
    <property type="match status" value="1"/>
</dbReference>
<dbReference type="AlphaFoldDB" id="A0A0G4EFV7"/>
<dbReference type="Proteomes" id="UP000041254">
    <property type="component" value="Unassembled WGS sequence"/>
</dbReference>
<reference evidence="2 3" key="1">
    <citation type="submission" date="2014-11" db="EMBL/GenBank/DDBJ databases">
        <authorList>
            <person name="Zhu J."/>
            <person name="Qi W."/>
            <person name="Song R."/>
        </authorList>
    </citation>
    <scope>NUCLEOTIDE SEQUENCE [LARGE SCALE GENOMIC DNA]</scope>
</reference>